<evidence type="ECO:0000256" key="1">
    <source>
        <dbReference type="SAM" id="MobiDB-lite"/>
    </source>
</evidence>
<dbReference type="STRING" id="545694.TREPR_0997"/>
<dbReference type="Proteomes" id="UP000009223">
    <property type="component" value="Chromosome"/>
</dbReference>
<organism evidence="2 3">
    <name type="scientific">Treponema primitia (strain ATCC BAA-887 / DSM 12427 / ZAS-2)</name>
    <dbReference type="NCBI Taxonomy" id="545694"/>
    <lineage>
        <taxon>Bacteria</taxon>
        <taxon>Pseudomonadati</taxon>
        <taxon>Spirochaetota</taxon>
        <taxon>Spirochaetia</taxon>
        <taxon>Spirochaetales</taxon>
        <taxon>Treponemataceae</taxon>
        <taxon>Treponema</taxon>
    </lineage>
</organism>
<protein>
    <submittedName>
        <fullName evidence="2">Uncharacterized protein</fullName>
    </submittedName>
</protein>
<gene>
    <name evidence="2" type="ordered locus">TREPR_0997</name>
</gene>
<name>F5YHS5_TREPZ</name>
<dbReference type="AlphaFoldDB" id="F5YHS5"/>
<feature type="region of interest" description="Disordered" evidence="1">
    <location>
        <begin position="1"/>
        <end position="38"/>
    </location>
</feature>
<accession>F5YHS5</accession>
<dbReference type="EMBL" id="CP001843">
    <property type="protein sequence ID" value="AEF85274.1"/>
    <property type="molecule type" value="Genomic_DNA"/>
</dbReference>
<sequence>MQEKRDKTIHEKKINERGELGNEEFRNPIENKGLALPL</sequence>
<proteinExistence type="predicted"/>
<evidence type="ECO:0000313" key="3">
    <source>
        <dbReference type="Proteomes" id="UP000009223"/>
    </source>
</evidence>
<dbReference type="KEGG" id="tpi:TREPR_0997"/>
<keyword evidence="3" id="KW-1185">Reference proteome</keyword>
<reference evidence="2 3" key="2">
    <citation type="journal article" date="2011" name="ISME J.">
        <title>RNA-seq reveals cooperative metabolic interactions between two termite-gut spirochete species in co-culture.</title>
        <authorList>
            <person name="Rosenthal A.Z."/>
            <person name="Matson E.G."/>
            <person name="Eldar A."/>
            <person name="Leadbetter J.R."/>
        </authorList>
    </citation>
    <scope>NUCLEOTIDE SEQUENCE [LARGE SCALE GENOMIC DNA]</scope>
    <source>
        <strain evidence="3">ATCC BAA-887 / DSM 12427 / ZAS-2</strain>
    </source>
</reference>
<reference evidence="3" key="1">
    <citation type="submission" date="2009-12" db="EMBL/GenBank/DDBJ databases">
        <title>Complete sequence of Treponema primitia strain ZAS-2.</title>
        <authorList>
            <person name="Tetu S.G."/>
            <person name="Matson E."/>
            <person name="Ren Q."/>
            <person name="Seshadri R."/>
            <person name="Elbourne L."/>
            <person name="Hassan K.A."/>
            <person name="Durkin A."/>
            <person name="Radune D."/>
            <person name="Mohamoud Y."/>
            <person name="Shay R."/>
            <person name="Jin S."/>
            <person name="Zhang X."/>
            <person name="Lucey K."/>
            <person name="Ballor N.R."/>
            <person name="Ottesen E."/>
            <person name="Rosenthal R."/>
            <person name="Allen A."/>
            <person name="Leadbetter J.R."/>
            <person name="Paulsen I.T."/>
        </authorList>
    </citation>
    <scope>NUCLEOTIDE SEQUENCE [LARGE SCALE GENOMIC DNA]</scope>
    <source>
        <strain evidence="3">ATCC BAA-887 / DSM 12427 / ZAS-2</strain>
    </source>
</reference>
<dbReference type="HOGENOM" id="CLU_3334297_0_0_12"/>
<feature type="compositionally biased region" description="Basic and acidic residues" evidence="1">
    <location>
        <begin position="1"/>
        <end position="29"/>
    </location>
</feature>
<evidence type="ECO:0000313" key="2">
    <source>
        <dbReference type="EMBL" id="AEF85274.1"/>
    </source>
</evidence>